<evidence type="ECO:0000313" key="2">
    <source>
        <dbReference type="Proteomes" id="UP001054902"/>
    </source>
</evidence>
<gene>
    <name evidence="1" type="ORF">CTEN210_04121</name>
</gene>
<evidence type="ECO:0000313" key="1">
    <source>
        <dbReference type="EMBL" id="GFH47646.1"/>
    </source>
</evidence>
<accession>A0AAD3CMI4</accession>
<keyword evidence="2" id="KW-1185">Reference proteome</keyword>
<dbReference type="InterPro" id="IPR036770">
    <property type="entry name" value="Ankyrin_rpt-contain_sf"/>
</dbReference>
<dbReference type="PANTHER" id="PTHR46586">
    <property type="entry name" value="ANKYRIN REPEAT-CONTAINING PROTEIN"/>
    <property type="match status" value="1"/>
</dbReference>
<organism evidence="1 2">
    <name type="scientific">Chaetoceros tenuissimus</name>
    <dbReference type="NCBI Taxonomy" id="426638"/>
    <lineage>
        <taxon>Eukaryota</taxon>
        <taxon>Sar</taxon>
        <taxon>Stramenopiles</taxon>
        <taxon>Ochrophyta</taxon>
        <taxon>Bacillariophyta</taxon>
        <taxon>Coscinodiscophyceae</taxon>
        <taxon>Chaetocerotophycidae</taxon>
        <taxon>Chaetocerotales</taxon>
        <taxon>Chaetocerotaceae</taxon>
        <taxon>Chaetoceros</taxon>
    </lineage>
</organism>
<reference evidence="1 2" key="1">
    <citation type="journal article" date="2021" name="Sci. Rep.">
        <title>The genome of the diatom Chaetoceros tenuissimus carries an ancient integrated fragment of an extant virus.</title>
        <authorList>
            <person name="Hongo Y."/>
            <person name="Kimura K."/>
            <person name="Takaki Y."/>
            <person name="Yoshida Y."/>
            <person name="Baba S."/>
            <person name="Kobayashi G."/>
            <person name="Nagasaki K."/>
            <person name="Hano T."/>
            <person name="Tomaru Y."/>
        </authorList>
    </citation>
    <scope>NUCLEOTIDE SEQUENCE [LARGE SCALE GENOMIC DNA]</scope>
    <source>
        <strain evidence="1 2">NIES-3715</strain>
    </source>
</reference>
<comment type="caution">
    <text evidence="1">The sequence shown here is derived from an EMBL/GenBank/DDBJ whole genome shotgun (WGS) entry which is preliminary data.</text>
</comment>
<name>A0AAD3CMI4_9STRA</name>
<protein>
    <submittedName>
        <fullName evidence="1">Uncharacterized protein</fullName>
    </submittedName>
</protein>
<dbReference type="InterPro" id="IPR052050">
    <property type="entry name" value="SecEffector_AnkRepeat"/>
</dbReference>
<dbReference type="EMBL" id="BLLK01000023">
    <property type="protein sequence ID" value="GFH47646.1"/>
    <property type="molecule type" value="Genomic_DNA"/>
</dbReference>
<dbReference type="AlphaFoldDB" id="A0AAD3CMI4"/>
<dbReference type="Proteomes" id="UP001054902">
    <property type="component" value="Unassembled WGS sequence"/>
</dbReference>
<dbReference type="Gene3D" id="1.25.40.20">
    <property type="entry name" value="Ankyrin repeat-containing domain"/>
    <property type="match status" value="1"/>
</dbReference>
<dbReference type="SUPFAM" id="SSF140860">
    <property type="entry name" value="Pseudo ankyrin repeat-like"/>
    <property type="match status" value="2"/>
</dbReference>
<dbReference type="PANTHER" id="PTHR46586:SF3">
    <property type="entry name" value="ANKYRIN REPEAT-CONTAINING PROTEIN"/>
    <property type="match status" value="1"/>
</dbReference>
<sequence>MSTNKRLRVSHTSGNEVAPASISDLPNDLLKHCFSFIPGSYITIAPVSRHFFTNYCTVGIDDSIAVLSADSLLKIGRNKRTTADAVSDDIKLTEYAFINNAPEDFMIKVCQSAAMKGLTDILECAKIFGVDLIKVRMEENLIFKLVEEGNLEMIQYFDRSSKLFEKKVCDERIFIFHLARDSDHLQIMKWIFQEKMHLFEDSDEKNHIRATIEAYEHVLEGITAPEVTYELYEMATMKGNIEALEYCHRSNYQFDFDETILCDISMQNKDKEQALVTLKWLRRHGYLWYESLCSAAVSNDNIEALKWVRSEGCSWDIYTLRAAAQRGNIAMIEYCLQNECPTDDWAYASAMCNKNENIVLECLKLLRKYSCPWSVHTCTMAIISGHFEALRWAKRNGCPWTEDVFCNLVKRGNISIIEEFLQDEPRHDTNRIFEEALRNESLNDSQIIEKLKLLHKYGYEWNANTTQEAAKQGRLSVLQWLRYIGCELDVESCIAAVRSHKNTDVLKYLQGIAN</sequence>
<proteinExistence type="predicted"/>